<gene>
    <name evidence="3" type="primary">LOC135193551</name>
</gene>
<dbReference type="RefSeq" id="XP_064072573.1">
    <property type="nucleotide sequence ID" value="XM_064216503.1"/>
</dbReference>
<organism evidence="2 3">
    <name type="scientific">Vanessa tameamea</name>
    <name type="common">Kamehameha butterfly</name>
    <dbReference type="NCBI Taxonomy" id="334116"/>
    <lineage>
        <taxon>Eukaryota</taxon>
        <taxon>Metazoa</taxon>
        <taxon>Ecdysozoa</taxon>
        <taxon>Arthropoda</taxon>
        <taxon>Hexapoda</taxon>
        <taxon>Insecta</taxon>
        <taxon>Pterygota</taxon>
        <taxon>Neoptera</taxon>
        <taxon>Endopterygota</taxon>
        <taxon>Lepidoptera</taxon>
        <taxon>Glossata</taxon>
        <taxon>Ditrysia</taxon>
        <taxon>Papilionoidea</taxon>
        <taxon>Nymphalidae</taxon>
        <taxon>Nymphalinae</taxon>
        <taxon>Vanessa</taxon>
    </lineage>
</organism>
<sequence length="79" mass="8740">MNKLFIVLLAVCLVSVHAFVKRDAETPKPDALKEFGDKVLSTVKEAVDPENIKKGFNDFVDKVQGAIDQLNAKPKEAKE</sequence>
<reference evidence="3" key="1">
    <citation type="submission" date="2025-08" db="UniProtKB">
        <authorList>
            <consortium name="RefSeq"/>
        </authorList>
    </citation>
    <scope>IDENTIFICATION</scope>
    <source>
        <tissue evidence="3">Whole body</tissue>
    </source>
</reference>
<evidence type="ECO:0000256" key="1">
    <source>
        <dbReference type="SAM" id="SignalP"/>
    </source>
</evidence>
<keyword evidence="1" id="KW-0732">Signal</keyword>
<evidence type="ECO:0000313" key="3">
    <source>
        <dbReference type="RefSeq" id="XP_064072573.1"/>
    </source>
</evidence>
<proteinExistence type="predicted"/>
<name>A0ABM4AMR7_VANTA</name>
<dbReference type="Proteomes" id="UP001652626">
    <property type="component" value="Chromosome 12"/>
</dbReference>
<protein>
    <submittedName>
        <fullName evidence="3">Uncharacterized protein LOC135193551</fullName>
    </submittedName>
</protein>
<accession>A0ABM4AMR7</accession>
<dbReference type="GeneID" id="135193551"/>
<keyword evidence="2" id="KW-1185">Reference proteome</keyword>
<feature type="signal peptide" evidence="1">
    <location>
        <begin position="1"/>
        <end position="18"/>
    </location>
</feature>
<feature type="chain" id="PRO_5045546501" evidence="1">
    <location>
        <begin position="19"/>
        <end position="79"/>
    </location>
</feature>
<evidence type="ECO:0000313" key="2">
    <source>
        <dbReference type="Proteomes" id="UP001652626"/>
    </source>
</evidence>